<proteinExistence type="predicted"/>
<accession>A0A914PKG3</accession>
<dbReference type="InterPro" id="IPR016135">
    <property type="entry name" value="UBQ-conjugating_enzyme/RWD"/>
</dbReference>
<dbReference type="Gene3D" id="3.10.110.10">
    <property type="entry name" value="Ubiquitin Conjugating Enzyme"/>
    <property type="match status" value="1"/>
</dbReference>
<keyword evidence="2" id="KW-0833">Ubl conjugation pathway</keyword>
<evidence type="ECO:0000256" key="3">
    <source>
        <dbReference type="SAM" id="MobiDB-lite"/>
    </source>
</evidence>
<sequence>MALILVKHPYFNEPGFERHQGTARGDESSRKYNFNIEQANLIHALYGQFKNPPVYFKDVIMRHFWIKRDDIIKQAEKWLMNSSLNSANRGSGSDPDFDAGIPQNNQTTEATVRKLIQELTLMTDPTSDPTEALSTAADASSTLTV</sequence>
<dbReference type="GO" id="GO:0004869">
    <property type="term" value="F:cysteine-type endopeptidase inhibitor activity"/>
    <property type="evidence" value="ECO:0007669"/>
    <property type="project" value="TreeGrafter"/>
</dbReference>
<keyword evidence="4" id="KW-1185">Reference proteome</keyword>
<evidence type="ECO:0000256" key="2">
    <source>
        <dbReference type="ARBA" id="ARBA00022786"/>
    </source>
</evidence>
<dbReference type="GO" id="GO:0016740">
    <property type="term" value="F:transferase activity"/>
    <property type="evidence" value="ECO:0007669"/>
    <property type="project" value="UniProtKB-KW"/>
</dbReference>
<dbReference type="WBParaSite" id="PDA_v2.g16283.t1">
    <property type="protein sequence ID" value="PDA_v2.g16283.t1"/>
    <property type="gene ID" value="PDA_v2.g16283"/>
</dbReference>
<evidence type="ECO:0000256" key="1">
    <source>
        <dbReference type="ARBA" id="ARBA00022679"/>
    </source>
</evidence>
<feature type="compositionally biased region" description="Low complexity" evidence="3">
    <location>
        <begin position="130"/>
        <end position="145"/>
    </location>
</feature>
<dbReference type="GO" id="GO:0005634">
    <property type="term" value="C:nucleus"/>
    <property type="evidence" value="ECO:0007669"/>
    <property type="project" value="TreeGrafter"/>
</dbReference>
<dbReference type="PANTHER" id="PTHR46116:SF39">
    <property type="entry name" value="BACULOVIRAL IAP REPEAT-CONTAINING PROTEIN 6"/>
    <property type="match status" value="1"/>
</dbReference>
<dbReference type="Proteomes" id="UP000887578">
    <property type="component" value="Unplaced"/>
</dbReference>
<feature type="region of interest" description="Disordered" evidence="3">
    <location>
        <begin position="123"/>
        <end position="145"/>
    </location>
</feature>
<organism evidence="4 5">
    <name type="scientific">Panagrolaimus davidi</name>
    <dbReference type="NCBI Taxonomy" id="227884"/>
    <lineage>
        <taxon>Eukaryota</taxon>
        <taxon>Metazoa</taxon>
        <taxon>Ecdysozoa</taxon>
        <taxon>Nematoda</taxon>
        <taxon>Chromadorea</taxon>
        <taxon>Rhabditida</taxon>
        <taxon>Tylenchina</taxon>
        <taxon>Panagrolaimomorpha</taxon>
        <taxon>Panagrolaimoidea</taxon>
        <taxon>Panagrolaimidae</taxon>
        <taxon>Panagrolaimus</taxon>
    </lineage>
</organism>
<dbReference type="PANTHER" id="PTHR46116">
    <property type="entry name" value="(E3-INDEPENDENT) E2 UBIQUITIN-CONJUGATING ENZYME"/>
    <property type="match status" value="1"/>
</dbReference>
<protein>
    <submittedName>
        <fullName evidence="5">Uncharacterized protein</fullName>
    </submittedName>
</protein>
<evidence type="ECO:0000313" key="4">
    <source>
        <dbReference type="Proteomes" id="UP000887578"/>
    </source>
</evidence>
<dbReference type="AlphaFoldDB" id="A0A914PKG3"/>
<dbReference type="GO" id="GO:0043066">
    <property type="term" value="P:negative regulation of apoptotic process"/>
    <property type="evidence" value="ECO:0007669"/>
    <property type="project" value="TreeGrafter"/>
</dbReference>
<evidence type="ECO:0000313" key="5">
    <source>
        <dbReference type="WBParaSite" id="PDA_v2.g16283.t1"/>
    </source>
</evidence>
<name>A0A914PKG3_9BILA</name>
<keyword evidence="1" id="KW-0808">Transferase</keyword>
<reference evidence="5" key="1">
    <citation type="submission" date="2022-11" db="UniProtKB">
        <authorList>
            <consortium name="WormBaseParasite"/>
        </authorList>
    </citation>
    <scope>IDENTIFICATION</scope>
</reference>